<accession>A0A4S4G0I1</accession>
<feature type="transmembrane region" description="Helical" evidence="8">
    <location>
        <begin position="475"/>
        <end position="505"/>
    </location>
</feature>
<dbReference type="InterPro" id="IPR003918">
    <property type="entry name" value="NADH_UbQ_OxRdtase"/>
</dbReference>
<evidence type="ECO:0000313" key="11">
    <source>
        <dbReference type="Proteomes" id="UP000308978"/>
    </source>
</evidence>
<dbReference type="PRINTS" id="PR01437">
    <property type="entry name" value="NUOXDRDTASE4"/>
</dbReference>
<dbReference type="InterPro" id="IPR001750">
    <property type="entry name" value="ND/Mrp_TM"/>
</dbReference>
<name>A0A4S4G0I1_9ACTN</name>
<feature type="transmembrane region" description="Helical" evidence="8">
    <location>
        <begin position="676"/>
        <end position="694"/>
    </location>
</feature>
<gene>
    <name evidence="10" type="primary">hyfB</name>
    <name evidence="10" type="ORF">E5986_07600</name>
</gene>
<feature type="transmembrane region" description="Helical" evidence="8">
    <location>
        <begin position="198"/>
        <end position="217"/>
    </location>
</feature>
<evidence type="ECO:0000256" key="1">
    <source>
        <dbReference type="ARBA" id="ARBA00004651"/>
    </source>
</evidence>
<feature type="transmembrane region" description="Helical" evidence="8">
    <location>
        <begin position="424"/>
        <end position="454"/>
    </location>
</feature>
<feature type="transmembrane region" description="Helical" evidence="8">
    <location>
        <begin position="270"/>
        <end position="293"/>
    </location>
</feature>
<dbReference type="RefSeq" id="WP_136434753.1">
    <property type="nucleotide sequence ID" value="NZ_JAAWMV010000007.1"/>
</dbReference>
<evidence type="ECO:0000256" key="5">
    <source>
        <dbReference type="ARBA" id="ARBA00023002"/>
    </source>
</evidence>
<dbReference type="GO" id="GO:0016491">
    <property type="term" value="F:oxidoreductase activity"/>
    <property type="evidence" value="ECO:0007669"/>
    <property type="project" value="UniProtKB-KW"/>
</dbReference>
<evidence type="ECO:0000313" key="10">
    <source>
        <dbReference type="EMBL" id="THG36930.1"/>
    </source>
</evidence>
<evidence type="ECO:0000256" key="6">
    <source>
        <dbReference type="ARBA" id="ARBA00023136"/>
    </source>
</evidence>
<dbReference type="GO" id="GO:0042773">
    <property type="term" value="P:ATP synthesis coupled electron transport"/>
    <property type="evidence" value="ECO:0007669"/>
    <property type="project" value="InterPro"/>
</dbReference>
<feature type="transmembrane region" description="Helical" evidence="8">
    <location>
        <begin position="329"/>
        <end position="354"/>
    </location>
</feature>
<evidence type="ECO:0000256" key="7">
    <source>
        <dbReference type="RuleBase" id="RU000320"/>
    </source>
</evidence>
<dbReference type="AlphaFoldDB" id="A0A4S4G0I1"/>
<dbReference type="PANTHER" id="PTHR42682">
    <property type="entry name" value="HYDROGENASE-4 COMPONENT F"/>
    <property type="match status" value="1"/>
</dbReference>
<dbReference type="GO" id="GO:0008137">
    <property type="term" value="F:NADH dehydrogenase (ubiquinone) activity"/>
    <property type="evidence" value="ECO:0007669"/>
    <property type="project" value="InterPro"/>
</dbReference>
<evidence type="ECO:0000256" key="8">
    <source>
        <dbReference type="SAM" id="Phobius"/>
    </source>
</evidence>
<feature type="transmembrane region" description="Helical" evidence="8">
    <location>
        <begin position="107"/>
        <end position="126"/>
    </location>
</feature>
<keyword evidence="4 8" id="KW-1133">Transmembrane helix</keyword>
<evidence type="ECO:0000256" key="3">
    <source>
        <dbReference type="ARBA" id="ARBA00022692"/>
    </source>
</evidence>
<protein>
    <submittedName>
        <fullName evidence="10">Hydrogenase 4 subunit B</fullName>
    </submittedName>
</protein>
<dbReference type="EMBL" id="SSTJ01000009">
    <property type="protein sequence ID" value="THG36930.1"/>
    <property type="molecule type" value="Genomic_DNA"/>
</dbReference>
<feature type="transmembrane region" description="Helical" evidence="8">
    <location>
        <begin position="525"/>
        <end position="545"/>
    </location>
</feature>
<dbReference type="PANTHER" id="PTHR42682:SF3">
    <property type="entry name" value="FORMATE HYDROGENLYASE SUBUNIT 3-RELATED"/>
    <property type="match status" value="1"/>
</dbReference>
<evidence type="ECO:0000256" key="2">
    <source>
        <dbReference type="ARBA" id="ARBA00022475"/>
    </source>
</evidence>
<sequence>MLELIFVSLGLSCVAGALSLVAGKTPAASKTIACVGGMASAACAFIGGAGALLGPAVHASWAGPMAFASFTLLLNPLAGLLIAVISALAFVAWLYGLSYFDEYYEKGMGVIGFFMNLFIASMNLVILADNAFWFLVFFELMSLTSYVLVVIDQTEKSLRGGFLYLIMAHIGFLMIAISFFVMASAAGSLEFEAFRTSAFAPGVATVAFVLAFFGFGAKAGMVPFHSWLPQAHPAAPSNVSALMSGGMIKIGIFGICKVCFDLLGATGGEIGWGVLVIVIGAVSSVLGVVYALGEHDLKSLLAYHSVENIGIILLGVGTGIYGWAAHLPWLAAIGLLAGLYHLVNHAMFKGLLFLGAGSVLHATGTRNMEVLGGLARLMPVTALCFLVGSLAISAIPPLNGFVSEWFTYQGLIGAAMDGDIFMRILFAFAVVALAITGALAVTCFVKAFGVTFLARPRSEAAEQAREVPAPMKGAMVLLTVACVFLGLGAALVTPVVDSIAAAMLSVPPVPAVEGATLVSLDTASVVSPLVLAVLMALVIAACALVRNSANRAAGMKDDPQTWACGYQADLTMETLASTVGANVKNFMGPLFAIRFTVNRAGAAVARLFSRALGLEKTAPSASKAPEPVLSRFDRDRTVGIAAAPHRAPALSHSVLSIVSDLGAWFSRMESGDFRTYIVYIVGALVFFLALIILVR</sequence>
<feature type="transmembrane region" description="Helical" evidence="8">
    <location>
        <begin position="238"/>
        <end position="264"/>
    </location>
</feature>
<dbReference type="Proteomes" id="UP000308978">
    <property type="component" value="Unassembled WGS sequence"/>
</dbReference>
<keyword evidence="3 7" id="KW-0812">Transmembrane</keyword>
<feature type="transmembrane region" description="Helical" evidence="8">
    <location>
        <begin position="300"/>
        <end position="323"/>
    </location>
</feature>
<feature type="transmembrane region" description="Helical" evidence="8">
    <location>
        <begin position="132"/>
        <end position="151"/>
    </location>
</feature>
<reference evidence="10 11" key="1">
    <citation type="submission" date="2019-04" db="EMBL/GenBank/DDBJ databases">
        <title>Microbes associate with the intestines of laboratory mice.</title>
        <authorList>
            <person name="Navarre W."/>
            <person name="Wong E."/>
            <person name="Huang K.C."/>
            <person name="Tropini C."/>
            <person name="Ng K."/>
            <person name="Yu B."/>
        </authorList>
    </citation>
    <scope>NUCLEOTIDE SEQUENCE [LARGE SCALE GENOMIC DNA]</scope>
    <source>
        <strain evidence="10 11">NM80_B27</strain>
    </source>
</reference>
<evidence type="ECO:0000259" key="9">
    <source>
        <dbReference type="Pfam" id="PF00361"/>
    </source>
</evidence>
<feature type="transmembrane region" description="Helical" evidence="8">
    <location>
        <begin position="35"/>
        <end position="57"/>
    </location>
</feature>
<dbReference type="GO" id="GO:0005886">
    <property type="term" value="C:plasma membrane"/>
    <property type="evidence" value="ECO:0007669"/>
    <property type="project" value="UniProtKB-SubCell"/>
</dbReference>
<feature type="domain" description="NADH:quinone oxidoreductase/Mrp antiporter transmembrane" evidence="9">
    <location>
        <begin position="128"/>
        <end position="415"/>
    </location>
</feature>
<evidence type="ECO:0000256" key="4">
    <source>
        <dbReference type="ARBA" id="ARBA00022989"/>
    </source>
</evidence>
<comment type="subcellular location">
    <subcellularLocation>
        <location evidence="1">Cell membrane</location>
        <topology evidence="1">Multi-pass membrane protein</topology>
    </subcellularLocation>
    <subcellularLocation>
        <location evidence="7">Membrane</location>
        <topology evidence="7">Multi-pass membrane protein</topology>
    </subcellularLocation>
</comment>
<feature type="transmembrane region" description="Helical" evidence="8">
    <location>
        <begin position="6"/>
        <end position="23"/>
    </location>
</feature>
<keyword evidence="6 8" id="KW-0472">Membrane</keyword>
<comment type="caution">
    <text evidence="10">The sequence shown here is derived from an EMBL/GenBank/DDBJ whole genome shotgun (WGS) entry which is preliminary data.</text>
</comment>
<feature type="transmembrane region" description="Helical" evidence="8">
    <location>
        <begin position="77"/>
        <end position="95"/>
    </location>
</feature>
<organism evidence="10 11">
    <name type="scientific">Adlercreutzia caecimuris</name>
    <dbReference type="NCBI Taxonomy" id="671266"/>
    <lineage>
        <taxon>Bacteria</taxon>
        <taxon>Bacillati</taxon>
        <taxon>Actinomycetota</taxon>
        <taxon>Coriobacteriia</taxon>
        <taxon>Eggerthellales</taxon>
        <taxon>Eggerthellaceae</taxon>
        <taxon>Adlercreutzia</taxon>
    </lineage>
</organism>
<keyword evidence="2" id="KW-1003">Cell membrane</keyword>
<feature type="transmembrane region" description="Helical" evidence="8">
    <location>
        <begin position="374"/>
        <end position="395"/>
    </location>
</feature>
<proteinExistence type="predicted"/>
<feature type="transmembrane region" description="Helical" evidence="8">
    <location>
        <begin position="163"/>
        <end position="186"/>
    </location>
</feature>
<dbReference type="NCBIfam" id="NF005086">
    <property type="entry name" value="PRK06521.1"/>
    <property type="match status" value="1"/>
</dbReference>
<dbReference type="Pfam" id="PF00361">
    <property type="entry name" value="Proton_antipo_M"/>
    <property type="match status" value="1"/>
</dbReference>
<dbReference type="InterPro" id="IPR052175">
    <property type="entry name" value="ComplexI-like_HydComp"/>
</dbReference>
<keyword evidence="5" id="KW-0560">Oxidoreductase</keyword>